<reference evidence="1 2" key="1">
    <citation type="journal article" date="2012" name="BMC Genomics">
        <title>Tools to kill: Genome of one of the most destructive plant pathogenic fungi Macrophomina phaseolina.</title>
        <authorList>
            <person name="Islam M.S."/>
            <person name="Haque M.S."/>
            <person name="Islam M.M."/>
            <person name="Emdad E.M."/>
            <person name="Halim A."/>
            <person name="Hossen Q.M.M."/>
            <person name="Hossain M.Z."/>
            <person name="Ahmed B."/>
            <person name="Rahim S."/>
            <person name="Rahman M.S."/>
            <person name="Alam M.M."/>
            <person name="Hou S."/>
            <person name="Wan X."/>
            <person name="Saito J.A."/>
            <person name="Alam M."/>
        </authorList>
    </citation>
    <scope>NUCLEOTIDE SEQUENCE [LARGE SCALE GENOMIC DNA]</scope>
    <source>
        <strain evidence="1 2">MS6</strain>
    </source>
</reference>
<dbReference type="HOGENOM" id="CLU_1245580_0_0_1"/>
<proteinExistence type="predicted"/>
<dbReference type="EMBL" id="AHHD01000215">
    <property type="protein sequence ID" value="EKG18213.1"/>
    <property type="molecule type" value="Genomic_DNA"/>
</dbReference>
<dbReference type="Proteomes" id="UP000007129">
    <property type="component" value="Unassembled WGS sequence"/>
</dbReference>
<accession>K2RTV2</accession>
<comment type="caution">
    <text evidence="1">The sequence shown here is derived from an EMBL/GenBank/DDBJ whole genome shotgun (WGS) entry which is preliminary data.</text>
</comment>
<dbReference type="AlphaFoldDB" id="K2RTV2"/>
<evidence type="ECO:0000313" key="1">
    <source>
        <dbReference type="EMBL" id="EKG18213.1"/>
    </source>
</evidence>
<organism evidence="1 2">
    <name type="scientific">Macrophomina phaseolina (strain MS6)</name>
    <name type="common">Charcoal rot fungus</name>
    <dbReference type="NCBI Taxonomy" id="1126212"/>
    <lineage>
        <taxon>Eukaryota</taxon>
        <taxon>Fungi</taxon>
        <taxon>Dikarya</taxon>
        <taxon>Ascomycota</taxon>
        <taxon>Pezizomycotina</taxon>
        <taxon>Dothideomycetes</taxon>
        <taxon>Dothideomycetes incertae sedis</taxon>
        <taxon>Botryosphaeriales</taxon>
        <taxon>Botryosphaeriaceae</taxon>
        <taxon>Macrophomina</taxon>
    </lineage>
</organism>
<evidence type="ECO:0000313" key="2">
    <source>
        <dbReference type="Proteomes" id="UP000007129"/>
    </source>
</evidence>
<name>K2RTV2_MACPH</name>
<gene>
    <name evidence="1" type="ORF">MPH_04603</name>
</gene>
<dbReference type="InParanoid" id="K2RTV2"/>
<dbReference type="VEuPathDB" id="FungiDB:MPH_04603"/>
<protein>
    <submittedName>
        <fullName evidence="1">Uncharacterized protein</fullName>
    </submittedName>
</protein>
<sequence>MIRTRSRSTMDAMVGAPGALVRSVSLLGSGNIFRRGPARPHPCLPARPQLPPHRSPLEPTAFGAVTSRLPTASPGAAIRQSRQGTASAGGECVPMGIYTQCQDGACQCATTRSASRRTRATGRYRALCSCPFTSAGTPRVPGRVEASNMPPRLGVIATPCTHVWRLEAFMRAAHPRHLRPDEYFISPCTLKAAIAILYDAFEYTINYPEFLCARVSLAPKKP</sequence>